<comment type="caution">
    <text evidence="5">The sequence shown here is derived from an EMBL/GenBank/DDBJ whole genome shotgun (WGS) entry which is preliminary data.</text>
</comment>
<dbReference type="Gene3D" id="1.10.10.10">
    <property type="entry name" value="Winged helix-like DNA-binding domain superfamily/Winged helix DNA-binding domain"/>
    <property type="match status" value="1"/>
</dbReference>
<dbReference type="Pfam" id="PF25873">
    <property type="entry name" value="WHD_MalT"/>
    <property type="match status" value="1"/>
</dbReference>
<evidence type="ECO:0000259" key="4">
    <source>
        <dbReference type="PROSITE" id="PS50043"/>
    </source>
</evidence>
<evidence type="ECO:0000256" key="2">
    <source>
        <dbReference type="ARBA" id="ARBA00023125"/>
    </source>
</evidence>
<organism evidence="5 6">
    <name type="scientific">Pseudaquabacterium inlustre</name>
    <dbReference type="NCBI Taxonomy" id="2984192"/>
    <lineage>
        <taxon>Bacteria</taxon>
        <taxon>Pseudomonadati</taxon>
        <taxon>Pseudomonadota</taxon>
        <taxon>Betaproteobacteria</taxon>
        <taxon>Burkholderiales</taxon>
        <taxon>Sphaerotilaceae</taxon>
        <taxon>Pseudaquabacterium</taxon>
    </lineage>
</organism>
<dbReference type="PROSITE" id="PS50043">
    <property type="entry name" value="HTH_LUXR_2"/>
    <property type="match status" value="1"/>
</dbReference>
<keyword evidence="6" id="KW-1185">Reference proteome</keyword>
<dbReference type="InterPro" id="IPR000792">
    <property type="entry name" value="Tscrpt_reg_LuxR_C"/>
</dbReference>
<gene>
    <name evidence="5" type="ORF">AACH10_04025</name>
</gene>
<dbReference type="RefSeq" id="WP_341409199.1">
    <property type="nucleotide sequence ID" value="NZ_JBBUTH010000001.1"/>
</dbReference>
<reference evidence="5 6" key="1">
    <citation type="submission" date="2024-04" db="EMBL/GenBank/DDBJ databases">
        <title>Novel species of the genus Ideonella isolated from streams.</title>
        <authorList>
            <person name="Lu H."/>
        </authorList>
    </citation>
    <scope>NUCLEOTIDE SEQUENCE [LARGE SCALE GENOMIC DNA]</scope>
    <source>
        <strain evidence="5 6">DXS22W</strain>
    </source>
</reference>
<dbReference type="Gene3D" id="1.25.40.10">
    <property type="entry name" value="Tetratricopeptide repeat domain"/>
    <property type="match status" value="1"/>
</dbReference>
<dbReference type="EMBL" id="JBBUTH010000001">
    <property type="protein sequence ID" value="MEK8049400.1"/>
    <property type="molecule type" value="Genomic_DNA"/>
</dbReference>
<evidence type="ECO:0000313" key="6">
    <source>
        <dbReference type="Proteomes" id="UP001365405"/>
    </source>
</evidence>
<evidence type="ECO:0000256" key="1">
    <source>
        <dbReference type="ARBA" id="ARBA00023015"/>
    </source>
</evidence>
<dbReference type="SUPFAM" id="SSF46894">
    <property type="entry name" value="C-terminal effector domain of the bipartite response regulators"/>
    <property type="match status" value="1"/>
</dbReference>
<dbReference type="InterPro" id="IPR059106">
    <property type="entry name" value="WHD_MalT"/>
</dbReference>
<name>A0ABU9CDY2_9BURK</name>
<dbReference type="InterPro" id="IPR036388">
    <property type="entry name" value="WH-like_DNA-bd_sf"/>
</dbReference>
<accession>A0ABU9CDY2</accession>
<dbReference type="PRINTS" id="PR00038">
    <property type="entry name" value="HTHLUXR"/>
</dbReference>
<keyword evidence="1" id="KW-0805">Transcription regulation</keyword>
<dbReference type="InterPro" id="IPR027417">
    <property type="entry name" value="P-loop_NTPase"/>
</dbReference>
<dbReference type="PANTHER" id="PTHR44688">
    <property type="entry name" value="DNA-BINDING TRANSCRIPTIONAL ACTIVATOR DEVR_DOSR"/>
    <property type="match status" value="1"/>
</dbReference>
<evidence type="ECO:0000313" key="5">
    <source>
        <dbReference type="EMBL" id="MEK8049400.1"/>
    </source>
</evidence>
<keyword evidence="3" id="KW-0804">Transcription</keyword>
<evidence type="ECO:0000256" key="3">
    <source>
        <dbReference type="ARBA" id="ARBA00023163"/>
    </source>
</evidence>
<dbReference type="Gene3D" id="3.40.50.300">
    <property type="entry name" value="P-loop containing nucleotide triphosphate hydrolases"/>
    <property type="match status" value="1"/>
</dbReference>
<dbReference type="InterPro" id="IPR016032">
    <property type="entry name" value="Sig_transdc_resp-reg_C-effctor"/>
</dbReference>
<proteinExistence type="predicted"/>
<dbReference type="Proteomes" id="UP001365405">
    <property type="component" value="Unassembled WGS sequence"/>
</dbReference>
<sequence>MVPRDAVTERVLAAGAVKVVLVRAPAGFGKTTAMLQLRERLDQAGVATAWLTLDRADNDLPRFLGSLGAAVAGLDRDEAQPLEAPLDAVAALAHEGPPFALFLDDFERVQETAVLGLISEIIDRLPRRGQLVIGSRSLPPLGLGRLRARGQLLEIDAEALRFTLPEAVAFFELAQQRGREALPAGTVARLHGKTEGWVAALWLVSLALERHAGGDFVERFSGSNRAVADYLAEDVLAHQPPEVRDFLLRTSILRHLSAPVCKALLPRVDCARMLERLEAANLFLTPIGEDAGSFRYHSMFADFLRAQLAREHPDELARLHLAASGWYEAQGRPVPAIDHAIDGGDHPHALTLLAQHATAFLEQGRMRLLARWFSAMPPELVRAQPPLQAVAVWAQAFTHGPWEAMALLERSGLAEVAEAGVQAHVNALRPLLLAMMDRPEEAVQAGRASLAALPTASAFADSVLLNAMAHVLSVMGDQHEPQRLLDAARRAGRASAFNRMYTESLEGVLDLKQGRLRQATARLRMAVAATPQAAVSYHHTNGNAWAGVLYAGVVYEANGLEAAERLLNVYLPLARDVGLPDHMIASHRMRARIAFGQGDIDLAFEILAELEYLGHHRQLPRVVASARLERARLLGLQGNGPGAQAELQRADDPAVWPRSEGQHLPAQELDDLLIGRLRWDIQFGDARQAVPRLEQALAEAQRSGRTYRALKLQVLLALAWRRAGNTTAALASFSAVLAAACREGFMRLILDEGAPVAALLQRVQAADDEGGRPADPILAEYVQRLLAAAGGPVVLDDEAAPPAEGDAPSPETLTRKEIRVLQLLAEGYSNSALAEKLFVSDSTVRTHLRNINTKLGSHSRTQAVAIARRLSVIR</sequence>
<dbReference type="SMART" id="SM00421">
    <property type="entry name" value="HTH_LUXR"/>
    <property type="match status" value="1"/>
</dbReference>
<dbReference type="CDD" id="cd06170">
    <property type="entry name" value="LuxR_C_like"/>
    <property type="match status" value="1"/>
</dbReference>
<dbReference type="SUPFAM" id="SSF52540">
    <property type="entry name" value="P-loop containing nucleoside triphosphate hydrolases"/>
    <property type="match status" value="1"/>
</dbReference>
<dbReference type="InterPro" id="IPR011990">
    <property type="entry name" value="TPR-like_helical_dom_sf"/>
</dbReference>
<protein>
    <submittedName>
        <fullName evidence="5">LuxR C-terminal-related transcriptional regulator</fullName>
    </submittedName>
</protein>
<dbReference type="InterPro" id="IPR041617">
    <property type="entry name" value="TPR_MalT"/>
</dbReference>
<dbReference type="Pfam" id="PF00196">
    <property type="entry name" value="GerE"/>
    <property type="match status" value="1"/>
</dbReference>
<dbReference type="Pfam" id="PF17874">
    <property type="entry name" value="TPR_MalT"/>
    <property type="match status" value="1"/>
</dbReference>
<dbReference type="PANTHER" id="PTHR44688:SF25">
    <property type="entry name" value="HTH LUXR-TYPE DOMAIN-CONTAINING PROTEIN"/>
    <property type="match status" value="1"/>
</dbReference>
<keyword evidence="2" id="KW-0238">DNA-binding</keyword>
<dbReference type="SUPFAM" id="SSF48452">
    <property type="entry name" value="TPR-like"/>
    <property type="match status" value="1"/>
</dbReference>
<feature type="domain" description="HTH luxR-type" evidence="4">
    <location>
        <begin position="806"/>
        <end position="871"/>
    </location>
</feature>